<evidence type="ECO:0000259" key="10">
    <source>
        <dbReference type="PROSITE" id="PS50215"/>
    </source>
</evidence>
<keyword evidence="4 8" id="KW-0862">Zinc</keyword>
<feature type="binding site" evidence="8">
    <location>
        <position position="239"/>
    </location>
    <ligand>
        <name>Zn(2+)</name>
        <dbReference type="ChEBI" id="CHEBI:29105"/>
        <note>catalytic</note>
    </ligand>
</feature>
<comment type="caution">
    <text evidence="8">Lacks conserved residue(s) required for the propagation of feature annotation.</text>
</comment>
<evidence type="ECO:0000313" key="12">
    <source>
        <dbReference type="WBParaSite" id="MBELARI_LOCUS4869"/>
    </source>
</evidence>
<keyword evidence="7" id="KW-0325">Glycoprotein</keyword>
<dbReference type="InterPro" id="IPR024079">
    <property type="entry name" value="MetalloPept_cat_dom_sf"/>
</dbReference>
<evidence type="ECO:0000313" key="11">
    <source>
        <dbReference type="Proteomes" id="UP000887575"/>
    </source>
</evidence>
<feature type="active site" evidence="8">
    <location>
        <position position="240"/>
    </location>
</feature>
<reference evidence="12" key="1">
    <citation type="submission" date="2024-02" db="UniProtKB">
        <authorList>
            <consortium name="WormBaseParasite"/>
        </authorList>
    </citation>
    <scope>IDENTIFICATION</scope>
</reference>
<evidence type="ECO:0000256" key="1">
    <source>
        <dbReference type="ARBA" id="ARBA00022670"/>
    </source>
</evidence>
<evidence type="ECO:0000256" key="4">
    <source>
        <dbReference type="ARBA" id="ARBA00022833"/>
    </source>
</evidence>
<evidence type="ECO:0000256" key="6">
    <source>
        <dbReference type="ARBA" id="ARBA00023157"/>
    </source>
</evidence>
<protein>
    <recommendedName>
        <fullName evidence="10">Peptidase M12B domain-containing protein</fullName>
    </recommendedName>
</protein>
<keyword evidence="9" id="KW-0732">Signal</keyword>
<dbReference type="PANTHER" id="PTHR11905">
    <property type="entry name" value="ADAM A DISINTEGRIN AND METALLOPROTEASE DOMAIN"/>
    <property type="match status" value="1"/>
</dbReference>
<keyword evidence="2 8" id="KW-0479">Metal-binding</keyword>
<feature type="binding site" evidence="8">
    <location>
        <position position="249"/>
    </location>
    <ligand>
        <name>Zn(2+)</name>
        <dbReference type="ChEBI" id="CHEBI:29105"/>
        <note>catalytic</note>
    </ligand>
</feature>
<feature type="binding site" evidence="8">
    <location>
        <position position="243"/>
    </location>
    <ligand>
        <name>Zn(2+)</name>
        <dbReference type="ChEBI" id="CHEBI:29105"/>
        <note>catalytic</note>
    </ligand>
</feature>
<feature type="domain" description="Peptidase M12B" evidence="10">
    <location>
        <begin position="134"/>
        <end position="308"/>
    </location>
</feature>
<evidence type="ECO:0000256" key="9">
    <source>
        <dbReference type="SAM" id="SignalP"/>
    </source>
</evidence>
<evidence type="ECO:0000256" key="3">
    <source>
        <dbReference type="ARBA" id="ARBA00022801"/>
    </source>
</evidence>
<dbReference type="PANTHER" id="PTHR11905:SF159">
    <property type="entry name" value="ADAM METALLOPROTEASE"/>
    <property type="match status" value="1"/>
</dbReference>
<dbReference type="InterPro" id="IPR041645">
    <property type="entry name" value="ADAMTS_CR_2"/>
</dbReference>
<dbReference type="GO" id="GO:0046872">
    <property type="term" value="F:metal ion binding"/>
    <property type="evidence" value="ECO:0007669"/>
    <property type="project" value="UniProtKB-KW"/>
</dbReference>
<dbReference type="Gene3D" id="3.40.390.10">
    <property type="entry name" value="Collagenase (Catalytic Domain)"/>
    <property type="match status" value="1"/>
</dbReference>
<dbReference type="InterPro" id="IPR001590">
    <property type="entry name" value="Peptidase_M12B"/>
</dbReference>
<accession>A0AAF3FDC2</accession>
<keyword evidence="5" id="KW-0482">Metalloprotease</keyword>
<keyword evidence="6" id="KW-1015">Disulfide bond</keyword>
<name>A0AAF3FDC2_9BILA</name>
<evidence type="ECO:0000256" key="2">
    <source>
        <dbReference type="ARBA" id="ARBA00022723"/>
    </source>
</evidence>
<keyword evidence="11" id="KW-1185">Reference proteome</keyword>
<proteinExistence type="predicted"/>
<sequence length="458" mass="51517">MAMIVQFFSFFLLLTQIDAVIKYRRKDNLGKVKLLREIKMTNSTQNGESSGKVESYMGVSLLMVGDYSFYKNFFEIAGDEEGGLRYSKEYLTAIYEQVRAIYDEIPFDFGKLHLSLVDTFVAIRPIDCPLLQPDDMSPNELERNVTLEELFELKNGSSTEPKYSGPDALRQLFNWKKRYEDLLPPHDHTMLVTKMDLLSFSGSDSSQGMAPLAALCKGGESSSVVEDAGAMATAIIAAHELGHNLGAAHDNSNSTECNQSLTYLMAPSVSTKVDDDRFFNIRRFSPCSLENIHTYLNSSNAHCARKKGRLSIKSKKVSALPMDSFPGERFSATQQCQAAFGKGYGLCPKLEYVNLGGDPCRRIWCKNRRTRRSGPCETLPFFPAFDGTTCGMNRWCMKGSCVPNEKRLLECQDLNDDVCRKYTKAKLKHYCKSMNFQAVCCSTCTRAMSKELQLEKKL</sequence>
<dbReference type="WBParaSite" id="MBELARI_LOCUS4869">
    <property type="protein sequence ID" value="MBELARI_LOCUS4869"/>
    <property type="gene ID" value="MBELARI_LOCUS4869"/>
</dbReference>
<dbReference type="SMART" id="SM00608">
    <property type="entry name" value="ACR"/>
    <property type="match status" value="1"/>
</dbReference>
<evidence type="ECO:0000256" key="8">
    <source>
        <dbReference type="PROSITE-ProRule" id="PRU00276"/>
    </source>
</evidence>
<dbReference type="SUPFAM" id="SSF55486">
    <property type="entry name" value="Metalloproteases ('zincins'), catalytic domain"/>
    <property type="match status" value="1"/>
</dbReference>
<dbReference type="InterPro" id="IPR006586">
    <property type="entry name" value="ADAM_Cys-rich"/>
</dbReference>
<evidence type="ECO:0000256" key="5">
    <source>
        <dbReference type="ARBA" id="ARBA00023049"/>
    </source>
</evidence>
<dbReference type="AlphaFoldDB" id="A0AAF3FDC2"/>
<dbReference type="GO" id="GO:0004222">
    <property type="term" value="F:metalloendopeptidase activity"/>
    <property type="evidence" value="ECO:0007669"/>
    <property type="project" value="InterPro"/>
</dbReference>
<evidence type="ECO:0000256" key="7">
    <source>
        <dbReference type="ARBA" id="ARBA00023180"/>
    </source>
</evidence>
<organism evidence="11 12">
    <name type="scientific">Mesorhabditis belari</name>
    <dbReference type="NCBI Taxonomy" id="2138241"/>
    <lineage>
        <taxon>Eukaryota</taxon>
        <taxon>Metazoa</taxon>
        <taxon>Ecdysozoa</taxon>
        <taxon>Nematoda</taxon>
        <taxon>Chromadorea</taxon>
        <taxon>Rhabditida</taxon>
        <taxon>Rhabditina</taxon>
        <taxon>Rhabditomorpha</taxon>
        <taxon>Rhabditoidea</taxon>
        <taxon>Rhabditidae</taxon>
        <taxon>Mesorhabditinae</taxon>
        <taxon>Mesorhabditis</taxon>
    </lineage>
</organism>
<feature type="signal peptide" evidence="9">
    <location>
        <begin position="1"/>
        <end position="19"/>
    </location>
</feature>
<feature type="chain" id="PRO_5042014114" description="Peptidase M12B domain-containing protein" evidence="9">
    <location>
        <begin position="20"/>
        <end position="458"/>
    </location>
</feature>
<dbReference type="PROSITE" id="PS50215">
    <property type="entry name" value="ADAM_MEPRO"/>
    <property type="match status" value="1"/>
</dbReference>
<keyword evidence="1" id="KW-0645">Protease</keyword>
<dbReference type="Proteomes" id="UP000887575">
    <property type="component" value="Unassembled WGS sequence"/>
</dbReference>
<dbReference type="Pfam" id="PF01421">
    <property type="entry name" value="Reprolysin"/>
    <property type="match status" value="1"/>
</dbReference>
<dbReference type="GO" id="GO:0006509">
    <property type="term" value="P:membrane protein ectodomain proteolysis"/>
    <property type="evidence" value="ECO:0007669"/>
    <property type="project" value="TreeGrafter"/>
</dbReference>
<keyword evidence="3" id="KW-0378">Hydrolase</keyword>
<dbReference type="Gene3D" id="3.40.1620.60">
    <property type="match status" value="1"/>
</dbReference>
<dbReference type="Pfam" id="PF17771">
    <property type="entry name" value="ADAMTS_CR_2"/>
    <property type="match status" value="1"/>
</dbReference>